<protein>
    <recommendedName>
        <fullName evidence="7">TLC domain-containing protein</fullName>
    </recommendedName>
</protein>
<feature type="transmembrane region" description="Helical" evidence="2">
    <location>
        <begin position="143"/>
        <end position="166"/>
    </location>
</feature>
<keyword evidence="3" id="KW-0732">Signal</keyword>
<keyword evidence="2" id="KW-1133">Transmembrane helix</keyword>
<organism evidence="4 6">
    <name type="scientific">Rhizophagus clarus</name>
    <dbReference type="NCBI Taxonomy" id="94130"/>
    <lineage>
        <taxon>Eukaryota</taxon>
        <taxon>Fungi</taxon>
        <taxon>Fungi incertae sedis</taxon>
        <taxon>Mucoromycota</taxon>
        <taxon>Glomeromycotina</taxon>
        <taxon>Glomeromycetes</taxon>
        <taxon>Glomerales</taxon>
        <taxon>Glomeraceae</taxon>
        <taxon>Rhizophagus</taxon>
    </lineage>
</organism>
<feature type="transmembrane region" description="Helical" evidence="2">
    <location>
        <begin position="119"/>
        <end position="137"/>
    </location>
</feature>
<dbReference type="EMBL" id="BLAL01000040">
    <property type="protein sequence ID" value="GES78675.1"/>
    <property type="molecule type" value="Genomic_DNA"/>
</dbReference>
<reference evidence="4 6" key="1">
    <citation type="submission" date="2017-11" db="EMBL/GenBank/DDBJ databases">
        <title>The genome of Rhizophagus clarus HR1 reveals common genetic basis of auxotrophy among arbuscular mycorrhizal fungi.</title>
        <authorList>
            <person name="Kobayashi Y."/>
        </authorList>
    </citation>
    <scope>NUCLEOTIDE SEQUENCE [LARGE SCALE GENOMIC DNA]</scope>
    <source>
        <strain evidence="4 6">HR1</strain>
    </source>
</reference>
<name>A0A2Z6S3P1_9GLOM</name>
<dbReference type="Pfam" id="PF20480">
    <property type="entry name" value="DUF6720"/>
    <property type="match status" value="1"/>
</dbReference>
<feature type="transmembrane region" description="Helical" evidence="2">
    <location>
        <begin position="271"/>
        <end position="292"/>
    </location>
</feature>
<accession>A0A2Z6S3P1</accession>
<evidence type="ECO:0000256" key="3">
    <source>
        <dbReference type="SAM" id="SignalP"/>
    </source>
</evidence>
<evidence type="ECO:0000256" key="2">
    <source>
        <dbReference type="SAM" id="Phobius"/>
    </source>
</evidence>
<reference evidence="5" key="2">
    <citation type="submission" date="2019-10" db="EMBL/GenBank/DDBJ databases">
        <title>Conservation and host-specific expression of non-tandemly repeated heterogenous ribosome RNA gene in arbuscular mycorrhizal fungi.</title>
        <authorList>
            <person name="Maeda T."/>
            <person name="Kobayashi Y."/>
            <person name="Nakagawa T."/>
            <person name="Ezawa T."/>
            <person name="Yamaguchi K."/>
            <person name="Bino T."/>
            <person name="Nishimoto Y."/>
            <person name="Shigenobu S."/>
            <person name="Kawaguchi M."/>
        </authorList>
    </citation>
    <scope>NUCLEOTIDE SEQUENCE</scope>
    <source>
        <strain evidence="5">HR1</strain>
    </source>
</reference>
<feature type="transmembrane region" description="Helical" evidence="2">
    <location>
        <begin position="298"/>
        <end position="319"/>
    </location>
</feature>
<keyword evidence="6" id="KW-1185">Reference proteome</keyword>
<gene>
    <name evidence="5" type="ORF">RCL2_000598800</name>
    <name evidence="4" type="ORF">RclHR1_09190002</name>
</gene>
<feature type="transmembrane region" description="Helical" evidence="2">
    <location>
        <begin position="178"/>
        <end position="202"/>
    </location>
</feature>
<evidence type="ECO:0000313" key="5">
    <source>
        <dbReference type="EMBL" id="GES78675.1"/>
    </source>
</evidence>
<feature type="coiled-coil region" evidence="1">
    <location>
        <begin position="56"/>
        <end position="90"/>
    </location>
</feature>
<dbReference type="AlphaFoldDB" id="A0A2Z6S3P1"/>
<feature type="transmembrane region" description="Helical" evidence="2">
    <location>
        <begin position="214"/>
        <end position="238"/>
    </location>
</feature>
<feature type="signal peptide" evidence="3">
    <location>
        <begin position="1"/>
        <end position="22"/>
    </location>
</feature>
<evidence type="ECO:0000313" key="4">
    <source>
        <dbReference type="EMBL" id="GBC09876.1"/>
    </source>
</evidence>
<sequence length="354" mass="40889">MRHLKLLLLGIILLSSFSSAFADDGYDFSQAKQDVFDQIISVLVPLIIVFLFKESEEDFKKKKKDLEKRIECLEKRMKALEEKFPEIREDTETNDQGENVNILVQVFNKLKSNKIRRTFDDFLFLLSLFVLPTIVFHKHHETPLWISIVSGVIACVTFIMIIINYIGYYIRGKIELNYWSYIYITIMMSLCHIFSDICFLFYTQSISVGENKDIFIGVHAVSGILGSIGFLGAILGILTEIYSDKSPFVEKLHSAAVGDDIGHLFNNVCNYIFITIFSIWTPIIQMLNMALLSGNDYYLTKLILALNLIYLSRVLYYAVKEFDKSENSEKNETFGLLNIIFLIRSKFRSKEIPF</sequence>
<feature type="transmembrane region" description="Helical" evidence="2">
    <location>
        <begin position="38"/>
        <end position="54"/>
    </location>
</feature>
<comment type="caution">
    <text evidence="4">The sequence shown here is derived from an EMBL/GenBank/DDBJ whole genome shotgun (WGS) entry which is preliminary data.</text>
</comment>
<keyword evidence="1" id="KW-0175">Coiled coil</keyword>
<proteinExistence type="predicted"/>
<dbReference type="Proteomes" id="UP000615446">
    <property type="component" value="Unassembled WGS sequence"/>
</dbReference>
<keyword evidence="2" id="KW-0812">Transmembrane</keyword>
<dbReference type="EMBL" id="BEXD01004336">
    <property type="protein sequence ID" value="GBC09876.1"/>
    <property type="molecule type" value="Genomic_DNA"/>
</dbReference>
<keyword evidence="2" id="KW-0472">Membrane</keyword>
<dbReference type="Proteomes" id="UP000247702">
    <property type="component" value="Unassembled WGS sequence"/>
</dbReference>
<evidence type="ECO:0000256" key="1">
    <source>
        <dbReference type="SAM" id="Coils"/>
    </source>
</evidence>
<dbReference type="OrthoDB" id="2356174at2759"/>
<evidence type="ECO:0000313" key="6">
    <source>
        <dbReference type="Proteomes" id="UP000247702"/>
    </source>
</evidence>
<dbReference type="InterPro" id="IPR046566">
    <property type="entry name" value="DUF6720"/>
</dbReference>
<evidence type="ECO:0008006" key="7">
    <source>
        <dbReference type="Google" id="ProtNLM"/>
    </source>
</evidence>
<feature type="chain" id="PRO_5033777167" description="TLC domain-containing protein" evidence="3">
    <location>
        <begin position="23"/>
        <end position="354"/>
    </location>
</feature>